<dbReference type="HAMAP" id="MF_01318_A">
    <property type="entry name" value="Ribosomal_uL1_A"/>
    <property type="match status" value="1"/>
</dbReference>
<dbReference type="InterPro" id="IPR023669">
    <property type="entry name" value="Ribosomal_uL1_arc"/>
</dbReference>
<evidence type="ECO:0000256" key="8">
    <source>
        <dbReference type="ARBA" id="ARBA00022980"/>
    </source>
</evidence>
<dbReference type="InterPro" id="IPR016095">
    <property type="entry name" value="Ribosomal_uL1_3-a/b-sand"/>
</dbReference>
<name>A8ABQ6_IGNH4</name>
<dbReference type="SMR" id="A8ABQ6"/>
<dbReference type="Gene3D" id="3.40.50.790">
    <property type="match status" value="1"/>
</dbReference>
<dbReference type="AlphaFoldDB" id="A8ABQ6"/>
<keyword evidence="7 11" id="KW-0694">RNA-binding</keyword>
<dbReference type="PANTHER" id="PTHR36427">
    <property type="entry name" value="54S RIBOSOMAL PROTEIN L1, MITOCHONDRIAL"/>
    <property type="match status" value="1"/>
</dbReference>
<dbReference type="Gene3D" id="3.30.190.20">
    <property type="match status" value="1"/>
</dbReference>
<reference evidence="12 13" key="1">
    <citation type="journal article" date="2008" name="Genome Biol.">
        <title>A genomic analysis of the archaeal system Ignicoccus hospitalis-Nanoarchaeum equitans.</title>
        <authorList>
            <person name="Podar M."/>
            <person name="Anderson I."/>
            <person name="Makarova K.S."/>
            <person name="Elkins J.G."/>
            <person name="Ivanova N."/>
            <person name="Wall M.A."/>
            <person name="Lykidis A."/>
            <person name="Mavromatis K."/>
            <person name="Sun H."/>
            <person name="Hudson M.E."/>
            <person name="Chen W."/>
            <person name="Deciu C."/>
            <person name="Hutchison D."/>
            <person name="Eads J.R."/>
            <person name="Anderson A."/>
            <person name="Fernandes F."/>
            <person name="Szeto E."/>
            <person name="Lapidus A."/>
            <person name="Kyrpides N.C."/>
            <person name="Saier M.H.Jr."/>
            <person name="Richardson P.M."/>
            <person name="Rachel R."/>
            <person name="Huber H."/>
            <person name="Eisen J.A."/>
            <person name="Koonin E.V."/>
            <person name="Keller M."/>
            <person name="Stetter K.O."/>
        </authorList>
    </citation>
    <scope>NUCLEOTIDE SEQUENCE [LARGE SCALE GENOMIC DNA]</scope>
    <source>
        <strain evidence="13">KIN4/I / DSM 18386 / JCM 14125</strain>
    </source>
</reference>
<dbReference type="NCBIfam" id="NF003244">
    <property type="entry name" value="PRK04203.1"/>
    <property type="match status" value="1"/>
</dbReference>
<evidence type="ECO:0000256" key="11">
    <source>
        <dbReference type="HAMAP-Rule" id="MF_01318"/>
    </source>
</evidence>
<dbReference type="PIRSF" id="PIRSF002155">
    <property type="entry name" value="Ribosomal_L1"/>
    <property type="match status" value="1"/>
</dbReference>
<dbReference type="GO" id="GO:0015934">
    <property type="term" value="C:large ribosomal subunit"/>
    <property type="evidence" value="ECO:0007669"/>
    <property type="project" value="InterPro"/>
</dbReference>
<evidence type="ECO:0000256" key="5">
    <source>
        <dbReference type="ARBA" id="ARBA00022730"/>
    </source>
</evidence>
<dbReference type="EMBL" id="CP000816">
    <property type="protein sequence ID" value="ABU82358.1"/>
    <property type="molecule type" value="Genomic_DNA"/>
</dbReference>
<dbReference type="GO" id="GO:0019843">
    <property type="term" value="F:rRNA binding"/>
    <property type="evidence" value="ECO:0007669"/>
    <property type="project" value="UniProtKB-UniRule"/>
</dbReference>
<dbReference type="Proteomes" id="UP000000262">
    <property type="component" value="Chromosome"/>
</dbReference>
<dbReference type="Pfam" id="PF00687">
    <property type="entry name" value="Ribosomal_L1"/>
    <property type="match status" value="1"/>
</dbReference>
<evidence type="ECO:0000256" key="1">
    <source>
        <dbReference type="ARBA" id="ARBA00010531"/>
    </source>
</evidence>
<dbReference type="GO" id="GO:0006417">
    <property type="term" value="P:regulation of translation"/>
    <property type="evidence" value="ECO:0007669"/>
    <property type="project" value="UniProtKB-KW"/>
</dbReference>
<dbReference type="CDD" id="cd00403">
    <property type="entry name" value="Ribosomal_L1"/>
    <property type="match status" value="1"/>
</dbReference>
<accession>A8ABQ6</accession>
<dbReference type="GO" id="GO:0000049">
    <property type="term" value="F:tRNA binding"/>
    <property type="evidence" value="ECO:0007669"/>
    <property type="project" value="UniProtKB-KW"/>
</dbReference>
<evidence type="ECO:0000256" key="10">
    <source>
        <dbReference type="ARBA" id="ARBA00045545"/>
    </source>
</evidence>
<proteinExistence type="inferred from homology"/>
<dbReference type="KEGG" id="iho:Igni_1181"/>
<keyword evidence="4 11" id="KW-0820">tRNA-binding</keyword>
<evidence type="ECO:0000256" key="9">
    <source>
        <dbReference type="ARBA" id="ARBA00023274"/>
    </source>
</evidence>
<keyword evidence="13" id="KW-1185">Reference proteome</keyword>
<dbReference type="GO" id="GO:0003735">
    <property type="term" value="F:structural constituent of ribosome"/>
    <property type="evidence" value="ECO:0007669"/>
    <property type="project" value="InterPro"/>
</dbReference>
<dbReference type="InterPro" id="IPR028364">
    <property type="entry name" value="Ribosomal_uL1/biogenesis"/>
</dbReference>
<dbReference type="PhylomeDB" id="A8ABQ6"/>
<dbReference type="HOGENOM" id="CLU_062853_4_0_2"/>
<dbReference type="SUPFAM" id="SSF56808">
    <property type="entry name" value="Ribosomal protein L1"/>
    <property type="match status" value="1"/>
</dbReference>
<evidence type="ECO:0000256" key="7">
    <source>
        <dbReference type="ARBA" id="ARBA00022884"/>
    </source>
</evidence>
<keyword evidence="8 11" id="KW-0689">Ribosomal protein</keyword>
<dbReference type="STRING" id="453591.Igni_1181"/>
<sequence length="232" mass="25432">MGGSQLKPLSVVREGPKLLVDEALLERGVKEAVERSRKRNFKESVDMIVVLKDIDLKGPEGRIREVVELPHAPKKEVKICVVAHGDLALQAKKMGLTVVTRDELQQMDKKAAKKLAKRCDWVLVQTDLMGIAGKVLGPALGPRGKAPVPLPPNAPLEAFVKRYSKSVNLRIRKQPQVMCSIGTEDMDPKELAENAAAVLGALERKLPNPQNQIAKVIVKTTMGPPVLVLSRR</sequence>
<keyword evidence="6 11" id="KW-0810">Translation regulation</keyword>
<evidence type="ECO:0000256" key="4">
    <source>
        <dbReference type="ARBA" id="ARBA00022555"/>
    </source>
</evidence>
<evidence type="ECO:0000256" key="3">
    <source>
        <dbReference type="ARBA" id="ARBA00022491"/>
    </source>
</evidence>
<comment type="subunit">
    <text evidence="2 11">Part of the 50S ribosomal subunit.</text>
</comment>
<keyword evidence="3 11" id="KW-0678">Repressor</keyword>
<dbReference type="FunFam" id="3.40.50.790:FF:000005">
    <property type="entry name" value="50S ribosomal protein L1"/>
    <property type="match status" value="1"/>
</dbReference>
<comment type="similarity">
    <text evidence="1 11">Belongs to the universal ribosomal protein uL1 family.</text>
</comment>
<keyword evidence="9 11" id="KW-0687">Ribonucleoprotein</keyword>
<evidence type="ECO:0000313" key="12">
    <source>
        <dbReference type="EMBL" id="ABU82358.1"/>
    </source>
</evidence>
<evidence type="ECO:0000256" key="2">
    <source>
        <dbReference type="ARBA" id="ARBA00011838"/>
    </source>
</evidence>
<comment type="function">
    <text evidence="11">Protein L1 is also a translational repressor protein, it controls the translation of its operon by binding to its mRNA.</text>
</comment>
<gene>
    <name evidence="11" type="primary">rpl1</name>
    <name evidence="12" type="ordered locus">Igni_1181</name>
</gene>
<dbReference type="eggNOG" id="arCOG04289">
    <property type="taxonomic scope" value="Archaea"/>
</dbReference>
<dbReference type="InterPro" id="IPR023674">
    <property type="entry name" value="Ribosomal_uL1-like"/>
</dbReference>
<comment type="function">
    <text evidence="10">Probably involved in E site tRNA release. Binds directly to 23S rRNA.</text>
</comment>
<dbReference type="PANTHER" id="PTHR36427:SF3">
    <property type="entry name" value="LARGE RIBOSOMAL SUBUNIT PROTEIN UL1M"/>
    <property type="match status" value="1"/>
</dbReference>
<evidence type="ECO:0000313" key="13">
    <source>
        <dbReference type="Proteomes" id="UP000000262"/>
    </source>
</evidence>
<organism evidence="12 13">
    <name type="scientific">Ignicoccus hospitalis (strain KIN4/I / DSM 18386 / JCM 14125)</name>
    <dbReference type="NCBI Taxonomy" id="453591"/>
    <lineage>
        <taxon>Archaea</taxon>
        <taxon>Thermoproteota</taxon>
        <taxon>Thermoprotei</taxon>
        <taxon>Desulfurococcales</taxon>
        <taxon>Desulfurococcaceae</taxon>
        <taxon>Ignicoccus</taxon>
    </lineage>
</organism>
<dbReference type="GO" id="GO:0006412">
    <property type="term" value="P:translation"/>
    <property type="evidence" value="ECO:0007669"/>
    <property type="project" value="UniProtKB-UniRule"/>
</dbReference>
<comment type="function">
    <text evidence="11">Binds directly to 23S rRNA. Probably involved in E site tRNA release.</text>
</comment>
<keyword evidence="5 11" id="KW-0699">rRNA-binding</keyword>
<dbReference type="InterPro" id="IPR002143">
    <property type="entry name" value="Ribosomal_uL1"/>
</dbReference>
<protein>
    <recommendedName>
        <fullName evidence="11">Large ribosomal subunit protein uL1</fullName>
    </recommendedName>
</protein>
<evidence type="ECO:0000256" key="6">
    <source>
        <dbReference type="ARBA" id="ARBA00022845"/>
    </source>
</evidence>